<evidence type="ECO:0000313" key="2">
    <source>
        <dbReference type="Proteomes" id="UP000009229"/>
    </source>
</evidence>
<dbReference type="AlphaFoldDB" id="A0AAU8P9Y5"/>
<organism evidence="1 2">
    <name type="scientific">Desulfofundulus kuznetsovii (strain DSM 6115 / VKM B-1805 / 17)</name>
    <name type="common">Desulfotomaculum kuznetsovii</name>
    <dbReference type="NCBI Taxonomy" id="760568"/>
    <lineage>
        <taxon>Bacteria</taxon>
        <taxon>Bacillati</taxon>
        <taxon>Bacillota</taxon>
        <taxon>Clostridia</taxon>
        <taxon>Eubacteriales</taxon>
        <taxon>Peptococcaceae</taxon>
        <taxon>Desulfofundulus</taxon>
    </lineage>
</organism>
<protein>
    <submittedName>
        <fullName evidence="1">Uncharacterized protein</fullName>
    </submittedName>
</protein>
<dbReference type="EMBL" id="CP002770">
    <property type="protein sequence ID" value="AEG13985.1"/>
    <property type="molecule type" value="Genomic_DNA"/>
</dbReference>
<dbReference type="Proteomes" id="UP000009229">
    <property type="component" value="Chromosome"/>
</dbReference>
<reference evidence="2" key="1">
    <citation type="submission" date="2011-05" db="EMBL/GenBank/DDBJ databases">
        <title>Complete sequence of Desulfotomaculum kuznetsovii DSM 6115.</title>
        <authorList>
            <person name="Lucas S."/>
            <person name="Han J."/>
            <person name="Lapidus A."/>
            <person name="Cheng J.-F."/>
            <person name="Goodwin L."/>
            <person name="Pitluck S."/>
            <person name="Peters L."/>
            <person name="Mikhailova N."/>
            <person name="Lu M."/>
            <person name="Saunders E."/>
            <person name="Han C."/>
            <person name="Tapia R."/>
            <person name="Land M."/>
            <person name="Hauser L."/>
            <person name="Kyrpides N."/>
            <person name="Ivanova N."/>
            <person name="Pagani I."/>
            <person name="Nazina T."/>
            <person name="Ivanova A."/>
            <person name="Parshina S."/>
            <person name="Kuever J."/>
            <person name="Muyzer G."/>
            <person name="Plugge C."/>
            <person name="Stams A."/>
            <person name="Woyke T."/>
        </authorList>
    </citation>
    <scope>NUCLEOTIDE SEQUENCE [LARGE SCALE GENOMIC DNA]</scope>
    <source>
        <strain evidence="2">DSM 6115 / VKM B-1805 / 17</strain>
    </source>
</reference>
<keyword evidence="2" id="KW-1185">Reference proteome</keyword>
<sequence>MALVQNFKFFAEAGIKATPVPGTSKYLVQFQDGSSVYVNERTLFHLLSSGESIENIVKTLRELDPPRNYPERYKKLFRANQQ</sequence>
<accession>A0AAU8P9Y5</accession>
<dbReference type="RefSeq" id="WP_013821500.1">
    <property type="nucleotide sequence ID" value="NC_015573.1"/>
</dbReference>
<dbReference type="KEGG" id="dku:Desku_0357"/>
<name>A0AAU8P9Y5_DESK7</name>
<proteinExistence type="predicted"/>
<gene>
    <name evidence="1" type="ordered locus">Desku_0357</name>
</gene>
<evidence type="ECO:0000313" key="1">
    <source>
        <dbReference type="EMBL" id="AEG13985.1"/>
    </source>
</evidence>